<sequence>MPDLNEPTNDKKNEKNDDPNKIVTKPLEKAKDYLLDSGKDKKGEGKSKKEKLVSKKSEKAKKKIQKNRNIRIISKNKRAIRNAQKKYLLKVKKGKEAVSNKRLAYTRSKAKRQQINQRNFRRLSNKKDRQEKQIDGKTTGSPSYESSTKRKDQNRNRQRRTQRLKNQKRKEGTLSKEQVKLLSRKKATIDINSSRIKTKNKRENLQEKSPIKKNDTLKNIKVKPKKENKKKKLKKNKRKNGKKKVIGPKKLFGGTKDVKKTMFNKMTGKGGAKGKVQQMIIDKVGRDEKGNLNIIGIILTVVFLLMSTTVLTVVATVLAILIVVIAVVAVVMTIWSFIVALFTIKTEDMALTEAYEYVTYLDAYKNRDIYKRYNQLVEQYDKVYFEVNGRESDPNNFSFVSNADNYVYYLNAKYEDYDIQNSALKDYLKRLKEHTGVAAPSYVPIHAEFKDSKQPMDEDPVQITKVKDEIHAMHDATITYNVKVEDKKATMDVKIQTLGEMLDLDPQLEIYARDKVIGTIPAFSEDEIDKYYPALEMDRFESKIFMNNPLGQDRYSSVIAQFGYRGKDDANKNTEIIIAAEPGTPVYATTVEKVIAIESYTARDSSGKEQKTRSIKTQTANYQPYYINVTSTRRVGEVLKEGDLIGYTRDEFDGNLLVSIKERRIFLYPNPRVVPVVFIDKLTYADRTKFSYNDINPLQGDLLYPPEKVTKWKEKVEKEAKKYNILSYTNAILSMIWVESGGDEEKLPDIMGIAKAKGLTTTVSPEESIEQGVEYFADLLKKSQLNQLGDLAAVQAYNYGEEYLDDLIRLNSKYSFDHSRLYAKEKSKGHTVSCNDAAALDLGFNWRYTFGDMFYARKVTYNISKNLNKMLQVAKEEIGTPNGDKYWEWAGFTNRVDWSALFVSWAADQAGYIDEGRVLKTSSPLNMMEWFKTNKKFVAPDEKYIPQPGDLVFFDWKGGKTGKDQVGIVEFGSGSILQVIEGNSSNLVRRNTYALDDPAISGYGTP</sequence>
<proteinExistence type="predicted"/>
<keyword evidence="3" id="KW-1133">Transmembrane helix</keyword>
<feature type="compositionally biased region" description="Basic residues" evidence="2">
    <location>
        <begin position="58"/>
        <end position="78"/>
    </location>
</feature>
<feature type="region of interest" description="Disordered" evidence="2">
    <location>
        <begin position="1"/>
        <end position="78"/>
    </location>
</feature>
<feature type="domain" description="CwlT-like lysozyme" evidence="4">
    <location>
        <begin position="707"/>
        <end position="862"/>
    </location>
</feature>
<comment type="subcellular location">
    <subcellularLocation>
        <location evidence="1">Cell surface</location>
    </subcellularLocation>
</comment>
<dbReference type="EMBL" id="BJWF01000012">
    <property type="protein sequence ID" value="GEL91967.1"/>
    <property type="molecule type" value="Genomic_DNA"/>
</dbReference>
<dbReference type="RefSeq" id="WP_010750050.1">
    <property type="nucleotide sequence ID" value="NZ_BJWF01000012.1"/>
</dbReference>
<reference evidence="5 6" key="1">
    <citation type="submission" date="2019-07" db="EMBL/GenBank/DDBJ databases">
        <title>Whole genome shotgun sequence of Enterococcus villorum NBRC 100699.</title>
        <authorList>
            <person name="Hosoyama A."/>
            <person name="Uohara A."/>
            <person name="Ohji S."/>
            <person name="Ichikawa N."/>
        </authorList>
    </citation>
    <scope>NUCLEOTIDE SEQUENCE [LARGE SCALE GENOMIC DNA]</scope>
    <source>
        <strain evidence="5 6">NBRC 100699</strain>
    </source>
</reference>
<feature type="region of interest" description="Disordered" evidence="2">
    <location>
        <begin position="192"/>
        <end position="246"/>
    </location>
</feature>
<dbReference type="Gene3D" id="1.10.530.10">
    <property type="match status" value="1"/>
</dbReference>
<evidence type="ECO:0000313" key="6">
    <source>
        <dbReference type="Proteomes" id="UP000321830"/>
    </source>
</evidence>
<feature type="region of interest" description="Disordered" evidence="2">
    <location>
        <begin position="93"/>
        <end position="177"/>
    </location>
</feature>
<dbReference type="AlphaFoldDB" id="A0A511J1S9"/>
<feature type="compositionally biased region" description="Basic residues" evidence="2">
    <location>
        <begin position="156"/>
        <end position="168"/>
    </location>
</feature>
<organism evidence="5 6">
    <name type="scientific">Enterococcus villorum</name>
    <dbReference type="NCBI Taxonomy" id="112904"/>
    <lineage>
        <taxon>Bacteria</taxon>
        <taxon>Bacillati</taxon>
        <taxon>Bacillota</taxon>
        <taxon>Bacilli</taxon>
        <taxon>Lactobacillales</taxon>
        <taxon>Enterococcaceae</taxon>
        <taxon>Enterococcus</taxon>
    </lineage>
</organism>
<feature type="compositionally biased region" description="Polar residues" evidence="2">
    <location>
        <begin position="136"/>
        <end position="146"/>
    </location>
</feature>
<dbReference type="Proteomes" id="UP000321830">
    <property type="component" value="Unassembled WGS sequence"/>
</dbReference>
<feature type="compositionally biased region" description="Basic residues" evidence="2">
    <location>
        <begin position="220"/>
        <end position="246"/>
    </location>
</feature>
<dbReference type="CDD" id="cd16891">
    <property type="entry name" value="CwlT-like"/>
    <property type="match status" value="1"/>
</dbReference>
<accession>A0A511J1S9</accession>
<evidence type="ECO:0000259" key="4">
    <source>
        <dbReference type="Pfam" id="PF13702"/>
    </source>
</evidence>
<dbReference type="InterPro" id="IPR047194">
    <property type="entry name" value="CwlT-like_lysozyme"/>
</dbReference>
<dbReference type="GO" id="GO:0009986">
    <property type="term" value="C:cell surface"/>
    <property type="evidence" value="ECO:0007669"/>
    <property type="project" value="UniProtKB-SubCell"/>
</dbReference>
<keyword evidence="3" id="KW-0812">Transmembrane</keyword>
<evidence type="ECO:0000256" key="2">
    <source>
        <dbReference type="SAM" id="MobiDB-lite"/>
    </source>
</evidence>
<evidence type="ECO:0000256" key="1">
    <source>
        <dbReference type="ARBA" id="ARBA00004241"/>
    </source>
</evidence>
<gene>
    <name evidence="5" type="ORF">EVI01_13040</name>
</gene>
<feature type="compositionally biased region" description="Basic and acidic residues" evidence="2">
    <location>
        <begin position="201"/>
        <end position="218"/>
    </location>
</feature>
<evidence type="ECO:0000256" key="3">
    <source>
        <dbReference type="SAM" id="Phobius"/>
    </source>
</evidence>
<name>A0A511J1S9_9ENTE</name>
<dbReference type="Pfam" id="PF13702">
    <property type="entry name" value="Lysozyme_like"/>
    <property type="match status" value="1"/>
</dbReference>
<feature type="transmembrane region" description="Helical" evidence="3">
    <location>
        <begin position="317"/>
        <end position="342"/>
    </location>
</feature>
<protein>
    <recommendedName>
        <fullName evidence="4">CwlT-like lysozyme domain-containing protein</fullName>
    </recommendedName>
</protein>
<dbReference type="InterPro" id="IPR023346">
    <property type="entry name" value="Lysozyme-like_dom_sf"/>
</dbReference>
<dbReference type="SUPFAM" id="SSF53955">
    <property type="entry name" value="Lysozyme-like"/>
    <property type="match status" value="1"/>
</dbReference>
<feature type="transmembrane region" description="Helical" evidence="3">
    <location>
        <begin position="292"/>
        <end position="311"/>
    </location>
</feature>
<evidence type="ECO:0000313" key="5">
    <source>
        <dbReference type="EMBL" id="GEL91967.1"/>
    </source>
</evidence>
<feature type="compositionally biased region" description="Basic and acidic residues" evidence="2">
    <location>
        <begin position="8"/>
        <end position="57"/>
    </location>
</feature>
<feature type="compositionally biased region" description="Basic and acidic residues" evidence="2">
    <location>
        <begin position="125"/>
        <end position="135"/>
    </location>
</feature>
<comment type="caution">
    <text evidence="5">The sequence shown here is derived from an EMBL/GenBank/DDBJ whole genome shotgun (WGS) entry which is preliminary data.</text>
</comment>
<keyword evidence="3" id="KW-0472">Membrane</keyword>